<dbReference type="AlphaFoldDB" id="A0A2S7BXN0"/>
<dbReference type="Proteomes" id="UP000238908">
    <property type="component" value="Unassembled WGS sequence"/>
</dbReference>
<comment type="caution">
    <text evidence="4">The sequence shown here is derived from an EMBL/GenBank/DDBJ whole genome shotgun (WGS) entry which is preliminary data.</text>
</comment>
<evidence type="ECO:0000256" key="2">
    <source>
        <dbReference type="ARBA" id="ARBA00022801"/>
    </source>
</evidence>
<evidence type="ECO:0000313" key="5">
    <source>
        <dbReference type="Proteomes" id="UP000238908"/>
    </source>
</evidence>
<dbReference type="Gene3D" id="3.40.50.1820">
    <property type="entry name" value="alpha/beta hydrolase"/>
    <property type="match status" value="1"/>
</dbReference>
<gene>
    <name evidence="4" type="ORF">XdyCFBP7245_19795</name>
</gene>
<protein>
    <submittedName>
        <fullName evidence="4">Lipase</fullName>
    </submittedName>
</protein>
<dbReference type="PANTHER" id="PTHR48081">
    <property type="entry name" value="AB HYDROLASE SUPERFAMILY PROTEIN C4A8.06C"/>
    <property type="match status" value="1"/>
</dbReference>
<comment type="similarity">
    <text evidence="1">Belongs to the 'GDXG' lipolytic enzyme family.</text>
</comment>
<dbReference type="EMBL" id="MDEE01000043">
    <property type="protein sequence ID" value="PPU54092.1"/>
    <property type="molecule type" value="Genomic_DNA"/>
</dbReference>
<accession>A0A2S7BXN0</accession>
<dbReference type="GO" id="GO:0016787">
    <property type="term" value="F:hydrolase activity"/>
    <property type="evidence" value="ECO:0007669"/>
    <property type="project" value="UniProtKB-KW"/>
</dbReference>
<dbReference type="SUPFAM" id="SSF53474">
    <property type="entry name" value="alpha/beta-Hydrolases"/>
    <property type="match status" value="1"/>
</dbReference>
<dbReference type="PANTHER" id="PTHR48081:SF8">
    <property type="entry name" value="ALPHA_BETA HYDROLASE FOLD-3 DOMAIN-CONTAINING PROTEIN-RELATED"/>
    <property type="match status" value="1"/>
</dbReference>
<reference evidence="4 5" key="1">
    <citation type="submission" date="2016-08" db="EMBL/GenBank/DDBJ databases">
        <authorList>
            <person name="Seilhamer J.J."/>
        </authorList>
    </citation>
    <scope>NUCLEOTIDE SEQUENCE [LARGE SCALE GENOMIC DNA]</scope>
    <source>
        <strain evidence="4 5">CFBP7245</strain>
    </source>
</reference>
<sequence length="315" mass="33582">MFDPDVVRLFTVLQQAAQPPMETLPLADARAMMRGLGAQLGFPVLEMAQVRAVQADTAVGTVLLRLYRPPGLSDAPAPTCVFMHGGGGVVGDLESHDDVCRQLAARAGCQVLAVDYRLAPEHPAPAGVEDVIATVRWLAAHPEQVGADPQRLAVAGDSIGGAMAAAAAIAACDAGIALRCQLLLYPLTDAREDSGEYPSRTTNADIPPLTRQATQFFNQHFIKDPAIALDWRVSPLLAPDLSGVAPALVVLAERDVLHDEGLRYAERLRAAGVEVSVHTFPGMVHGFIHMASIIQAADKTVDLFAEMLRQRLLPV</sequence>
<evidence type="ECO:0000259" key="3">
    <source>
        <dbReference type="Pfam" id="PF07859"/>
    </source>
</evidence>
<evidence type="ECO:0000256" key="1">
    <source>
        <dbReference type="ARBA" id="ARBA00010515"/>
    </source>
</evidence>
<dbReference type="InterPro" id="IPR013094">
    <property type="entry name" value="AB_hydrolase_3"/>
</dbReference>
<feature type="domain" description="Alpha/beta hydrolase fold-3" evidence="3">
    <location>
        <begin position="81"/>
        <end position="288"/>
    </location>
</feature>
<dbReference type="RefSeq" id="WP_104617157.1">
    <property type="nucleotide sequence ID" value="NZ_CP167817.1"/>
</dbReference>
<proteinExistence type="inferred from homology"/>
<dbReference type="InterPro" id="IPR050300">
    <property type="entry name" value="GDXG_lipolytic_enzyme"/>
</dbReference>
<dbReference type="FunFam" id="3.40.50.1820:FF:000089">
    <property type="entry name" value="Alpha/beta hydrolase"/>
    <property type="match status" value="1"/>
</dbReference>
<organism evidence="4 5">
    <name type="scientific">Xanthomonas dyei</name>
    <dbReference type="NCBI Taxonomy" id="743699"/>
    <lineage>
        <taxon>Bacteria</taxon>
        <taxon>Pseudomonadati</taxon>
        <taxon>Pseudomonadota</taxon>
        <taxon>Gammaproteobacteria</taxon>
        <taxon>Lysobacterales</taxon>
        <taxon>Lysobacteraceae</taxon>
        <taxon>Xanthomonas</taxon>
    </lineage>
</organism>
<dbReference type="Pfam" id="PF07859">
    <property type="entry name" value="Abhydrolase_3"/>
    <property type="match status" value="1"/>
</dbReference>
<evidence type="ECO:0000313" key="4">
    <source>
        <dbReference type="EMBL" id="PPU54092.1"/>
    </source>
</evidence>
<dbReference type="InterPro" id="IPR029058">
    <property type="entry name" value="AB_hydrolase_fold"/>
</dbReference>
<keyword evidence="2" id="KW-0378">Hydrolase</keyword>
<name>A0A2S7BXN0_9XANT</name>